<evidence type="ECO:0000259" key="7">
    <source>
        <dbReference type="PROSITE" id="PS50112"/>
    </source>
</evidence>
<dbReference type="PROSITE" id="PS50112">
    <property type="entry name" value="PAS"/>
    <property type="match status" value="2"/>
</dbReference>
<feature type="region of interest" description="Disordered" evidence="6">
    <location>
        <begin position="516"/>
        <end position="541"/>
    </location>
</feature>
<keyword evidence="5" id="KW-0175">Coiled coil</keyword>
<dbReference type="InterPro" id="IPR013655">
    <property type="entry name" value="PAS_fold_3"/>
</dbReference>
<dbReference type="SMART" id="SM00091">
    <property type="entry name" value="PAS"/>
    <property type="match status" value="3"/>
</dbReference>
<dbReference type="Gene3D" id="3.30.50.10">
    <property type="entry name" value="Erythroid Transcription Factor GATA-1, subunit A"/>
    <property type="match status" value="1"/>
</dbReference>
<dbReference type="InterPro" id="IPR001610">
    <property type="entry name" value="PAC"/>
</dbReference>
<evidence type="ECO:0000256" key="6">
    <source>
        <dbReference type="SAM" id="MobiDB-lite"/>
    </source>
</evidence>
<dbReference type="PROSITE" id="PS50114">
    <property type="entry name" value="GATA_ZN_FINGER_2"/>
    <property type="match status" value="1"/>
</dbReference>
<dbReference type="SUPFAM" id="SSF55785">
    <property type="entry name" value="PYP-like sensor domain (PAS domain)"/>
    <property type="match status" value="2"/>
</dbReference>
<reference evidence="9 10" key="1">
    <citation type="submission" date="2017-10" db="EMBL/GenBank/DDBJ databases">
        <title>Comparative genomics in systemic dimorphic fungi from Ajellomycetaceae.</title>
        <authorList>
            <person name="Munoz J.F."/>
            <person name="Mcewen J.G."/>
            <person name="Clay O.K."/>
            <person name="Cuomo C.A."/>
        </authorList>
    </citation>
    <scope>NUCLEOTIDE SEQUENCE [LARGE SCALE GENOMIC DNA]</scope>
    <source>
        <strain evidence="9 10">UAMH5409</strain>
    </source>
</reference>
<keyword evidence="4" id="KW-0863">Zinc-finger</keyword>
<dbReference type="PANTHER" id="PTHR47429:SF7">
    <property type="entry name" value="GATA-FACTOR"/>
    <property type="match status" value="1"/>
</dbReference>
<dbReference type="STRING" id="1447875.A0A2B7XUC3"/>
<dbReference type="GO" id="GO:0006355">
    <property type="term" value="P:regulation of DNA-templated transcription"/>
    <property type="evidence" value="ECO:0007669"/>
    <property type="project" value="InterPro"/>
</dbReference>
<dbReference type="NCBIfam" id="TIGR00229">
    <property type="entry name" value="sensory_box"/>
    <property type="match status" value="1"/>
</dbReference>
<dbReference type="GO" id="GO:0008270">
    <property type="term" value="F:zinc ion binding"/>
    <property type="evidence" value="ECO:0007669"/>
    <property type="project" value="UniProtKB-KW"/>
</dbReference>
<dbReference type="InterPro" id="IPR000679">
    <property type="entry name" value="Znf_GATA"/>
</dbReference>
<dbReference type="InterPro" id="IPR000014">
    <property type="entry name" value="PAS"/>
</dbReference>
<dbReference type="Gene3D" id="3.30.450.20">
    <property type="entry name" value="PAS domain"/>
    <property type="match status" value="3"/>
</dbReference>
<keyword evidence="1" id="KW-0285">Flavoprotein</keyword>
<dbReference type="GO" id="GO:0005634">
    <property type="term" value="C:nucleus"/>
    <property type="evidence" value="ECO:0007669"/>
    <property type="project" value="TreeGrafter"/>
</dbReference>
<dbReference type="CDD" id="cd00202">
    <property type="entry name" value="ZnF_GATA"/>
    <property type="match status" value="1"/>
</dbReference>
<feature type="region of interest" description="Disordered" evidence="6">
    <location>
        <begin position="807"/>
        <end position="830"/>
    </location>
</feature>
<evidence type="ECO:0000259" key="8">
    <source>
        <dbReference type="PROSITE" id="PS50114"/>
    </source>
</evidence>
<keyword evidence="4" id="KW-0862">Zinc</keyword>
<evidence type="ECO:0000313" key="10">
    <source>
        <dbReference type="Proteomes" id="UP000223968"/>
    </source>
</evidence>
<keyword evidence="10" id="KW-1185">Reference proteome</keyword>
<evidence type="ECO:0000256" key="3">
    <source>
        <dbReference type="ARBA" id="ARBA00022991"/>
    </source>
</evidence>
<dbReference type="SMART" id="SM00086">
    <property type="entry name" value="PAC"/>
    <property type="match status" value="2"/>
</dbReference>
<protein>
    <recommendedName>
        <fullName evidence="11">White collar 1 protein</fullName>
    </recommendedName>
</protein>
<dbReference type="CDD" id="cd00130">
    <property type="entry name" value="PAS"/>
    <property type="match status" value="3"/>
</dbReference>
<feature type="domain" description="PAS" evidence="7">
    <location>
        <begin position="562"/>
        <end position="625"/>
    </location>
</feature>
<dbReference type="SMART" id="SM00401">
    <property type="entry name" value="ZnF_GATA"/>
    <property type="match status" value="1"/>
</dbReference>
<dbReference type="InterPro" id="IPR035965">
    <property type="entry name" value="PAS-like_dom_sf"/>
</dbReference>
<dbReference type="PROSITE" id="PS00344">
    <property type="entry name" value="GATA_ZN_FINGER_1"/>
    <property type="match status" value="1"/>
</dbReference>
<evidence type="ECO:0000313" key="9">
    <source>
        <dbReference type="EMBL" id="PGH12569.1"/>
    </source>
</evidence>
<dbReference type="Pfam" id="PF13426">
    <property type="entry name" value="PAS_9"/>
    <property type="match status" value="1"/>
</dbReference>
<accession>A0A2B7XUC3</accession>
<evidence type="ECO:0008006" key="11">
    <source>
        <dbReference type="Google" id="ProtNLM"/>
    </source>
</evidence>
<feature type="domain" description="GATA-type" evidence="8">
    <location>
        <begin position="950"/>
        <end position="979"/>
    </location>
</feature>
<dbReference type="EMBL" id="PDNB01000056">
    <property type="protein sequence ID" value="PGH12569.1"/>
    <property type="molecule type" value="Genomic_DNA"/>
</dbReference>
<evidence type="ECO:0000256" key="1">
    <source>
        <dbReference type="ARBA" id="ARBA00022630"/>
    </source>
</evidence>
<sequence>MDQSEVCHSSQDGSVTPVKHLNEYNNDCFSNPDSRSPHSHRNGSFKAAQVLEGDDMIKASSGYLQGNSPISPLDYHMSQNVGLGIASSPTLECDDFTPIQLENAQTSDSTTGEIALRVNPFYVSGNLLTGEHPGGDFLGNYNADLRFPILLNSAPASASFPSIEGYWSSLGCSAALPPYHPDTRSPDSFSRVPALADGGASTSKSRVHDLRDSQLETRSFPQTRVRRCTDLQRSGSRYGLQRISHAAAGKSTRDPRTRHHHPYGYRGQALLPDINPPDMSLKQYSTEAPYSNIENKSNNTAGYIPPDRRIPSVANLDVESKESSSSLPFAFAGNVAHQYLNEDSIGDLNVVDILNCIAARPNPEINLGAIDMSCAFVISRVTAYDFPIMYVSDEFQRLTGYSKEEVVGRDCRFLQEPTRSAKTGSNCSATDDRVISRLKSKISAGYEAQECLINYRKGGQPFLNLITVIPIRRFSNEHNLIVGFQLDLVDCPQSVTGRNHNGSYLIDYRRKQPAPDIYDSGGTAGSQDGNNFPQSRNSSNVDLDDVRDRASIPLGNFWDKALLESRDFLFYIMSTSGVFFYVARTASTILEYEPQELSGSTLSSICHPSDIVTVLRELRHSEPGSNVNLLYRIRRKTSGYAWFESLGSVYLEPMKQQRHVVLMGKILDVISMSPNELMEGGGISEGEIWTKISTYGTLLFVSSSVSVFLDKRPEDMVGESVQSLLSGESQAVFKNALGVARSGKRVSCKNELQHRGGHLLPVQSTIHPGEKTNETSRPTFLLLQIRLLKLGKLLFGCRTTAAPTRIRRKGSGGTMMRRPTISPEMLSPPGLIDKSYGDQNIRASFCYSSHTRQQAINHSVIEPGPTTIPAHNKRSSTTFLLNNREQEKSREITKQDANIFLELTPTRATNWQMELEHLKRRNRQLAEELQYLTTLKKRKKRKRDAEILEKDCSQCHTKITPEWRRGPSGNRDLCNSCGLRWAKQVSIHFEFRKIFTG</sequence>
<keyword evidence="4" id="KW-0479">Metal-binding</keyword>
<dbReference type="Pfam" id="PF08447">
    <property type="entry name" value="PAS_3"/>
    <property type="match status" value="1"/>
</dbReference>
<feature type="compositionally biased region" description="Polar residues" evidence="6">
    <location>
        <begin position="525"/>
        <end position="541"/>
    </location>
</feature>
<dbReference type="SUPFAM" id="SSF57716">
    <property type="entry name" value="Glucocorticoid receptor-like (DNA-binding domain)"/>
    <property type="match status" value="1"/>
</dbReference>
<dbReference type="FunFam" id="3.30.50.10:FF:000065">
    <property type="entry name" value="GATA transcription factor LreA"/>
    <property type="match status" value="1"/>
</dbReference>
<dbReference type="Proteomes" id="UP000223968">
    <property type="component" value="Unassembled WGS sequence"/>
</dbReference>
<feature type="coiled-coil region" evidence="5">
    <location>
        <begin position="908"/>
        <end position="935"/>
    </location>
</feature>
<proteinExistence type="predicted"/>
<dbReference type="InterPro" id="IPR013088">
    <property type="entry name" value="Znf_NHR/GATA"/>
</dbReference>
<evidence type="ECO:0000256" key="2">
    <source>
        <dbReference type="ARBA" id="ARBA00022643"/>
    </source>
</evidence>
<dbReference type="OrthoDB" id="447251at2759"/>
<evidence type="ECO:0000256" key="4">
    <source>
        <dbReference type="PROSITE-ProRule" id="PRU00094"/>
    </source>
</evidence>
<dbReference type="Pfam" id="PF00320">
    <property type="entry name" value="GATA"/>
    <property type="match status" value="1"/>
</dbReference>
<keyword evidence="2" id="KW-0288">FMN</keyword>
<evidence type="ECO:0000256" key="5">
    <source>
        <dbReference type="SAM" id="Coils"/>
    </source>
</evidence>
<name>A0A2B7XUC3_9EURO</name>
<comment type="caution">
    <text evidence="9">The sequence shown here is derived from an EMBL/GenBank/DDBJ whole genome shotgun (WGS) entry which is preliminary data.</text>
</comment>
<dbReference type="AlphaFoldDB" id="A0A2B7XUC3"/>
<dbReference type="GO" id="GO:0043565">
    <property type="term" value="F:sequence-specific DNA binding"/>
    <property type="evidence" value="ECO:0007669"/>
    <property type="project" value="InterPro"/>
</dbReference>
<feature type="domain" description="PAS" evidence="7">
    <location>
        <begin position="388"/>
        <end position="409"/>
    </location>
</feature>
<organism evidence="9 10">
    <name type="scientific">Helicocarpus griseus UAMH5409</name>
    <dbReference type="NCBI Taxonomy" id="1447875"/>
    <lineage>
        <taxon>Eukaryota</taxon>
        <taxon>Fungi</taxon>
        <taxon>Dikarya</taxon>
        <taxon>Ascomycota</taxon>
        <taxon>Pezizomycotina</taxon>
        <taxon>Eurotiomycetes</taxon>
        <taxon>Eurotiomycetidae</taxon>
        <taxon>Onygenales</taxon>
        <taxon>Ajellomycetaceae</taxon>
        <taxon>Helicocarpus</taxon>
    </lineage>
</organism>
<dbReference type="PANTHER" id="PTHR47429">
    <property type="entry name" value="PROTEIN TWIN LOV 1"/>
    <property type="match status" value="1"/>
</dbReference>
<gene>
    <name evidence="9" type="ORF">AJ79_04190</name>
</gene>
<keyword evidence="3" id="KW-0157">Chromophore</keyword>